<organism evidence="2 3">
    <name type="scientific">Dictyobacter halimunensis</name>
    <dbReference type="NCBI Taxonomy" id="3026934"/>
    <lineage>
        <taxon>Bacteria</taxon>
        <taxon>Bacillati</taxon>
        <taxon>Chloroflexota</taxon>
        <taxon>Ktedonobacteria</taxon>
        <taxon>Ktedonobacterales</taxon>
        <taxon>Dictyobacteraceae</taxon>
        <taxon>Dictyobacter</taxon>
    </lineage>
</organism>
<evidence type="ECO:0000256" key="1">
    <source>
        <dbReference type="SAM" id="Phobius"/>
    </source>
</evidence>
<keyword evidence="1" id="KW-1133">Transmembrane helix</keyword>
<keyword evidence="1" id="KW-0472">Membrane</keyword>
<feature type="transmembrane region" description="Helical" evidence="1">
    <location>
        <begin position="25"/>
        <end position="41"/>
    </location>
</feature>
<protein>
    <submittedName>
        <fullName evidence="2">Uncharacterized protein</fullName>
    </submittedName>
</protein>
<dbReference type="Proteomes" id="UP001344906">
    <property type="component" value="Unassembled WGS sequence"/>
</dbReference>
<evidence type="ECO:0000313" key="2">
    <source>
        <dbReference type="EMBL" id="GLV55923.1"/>
    </source>
</evidence>
<comment type="caution">
    <text evidence="2">The sequence shown here is derived from an EMBL/GenBank/DDBJ whole genome shotgun (WGS) entry which is preliminary data.</text>
</comment>
<gene>
    <name evidence="2" type="ORF">KDH_27670</name>
</gene>
<sequence length="70" mass="8052">MKRVLGATTTYNQIVSLSTSSTLSYAYEGMAYAMFTAFIFFRTDTMIYPYENNVSYEQGVSTRYAQKEEL</sequence>
<keyword evidence="1" id="KW-0812">Transmembrane</keyword>
<proteinExistence type="predicted"/>
<dbReference type="EMBL" id="BSRI01000001">
    <property type="protein sequence ID" value="GLV55923.1"/>
    <property type="molecule type" value="Genomic_DNA"/>
</dbReference>
<name>A0ABQ6FTS5_9CHLR</name>
<evidence type="ECO:0000313" key="3">
    <source>
        <dbReference type="Proteomes" id="UP001344906"/>
    </source>
</evidence>
<accession>A0ABQ6FTS5</accession>
<keyword evidence="3" id="KW-1185">Reference proteome</keyword>
<reference evidence="2 3" key="1">
    <citation type="submission" date="2023-02" db="EMBL/GenBank/DDBJ databases">
        <title>Dictyobacter halimunensis sp. nov., a new member of the class Ktedonobacteria from forest soil in a geothermal area.</title>
        <authorList>
            <person name="Rachmania M.K."/>
            <person name="Ningsih F."/>
            <person name="Sakai Y."/>
            <person name="Yabe S."/>
            <person name="Yokota A."/>
            <person name="Sjamsuridzal W."/>
        </authorList>
    </citation>
    <scope>NUCLEOTIDE SEQUENCE [LARGE SCALE GENOMIC DNA]</scope>
    <source>
        <strain evidence="2 3">S3.2.2.5</strain>
    </source>
</reference>